<keyword evidence="2" id="KW-1185">Reference proteome</keyword>
<dbReference type="Gene3D" id="3.40.50.300">
    <property type="entry name" value="P-loop containing nucleotide triphosphate hydrolases"/>
    <property type="match status" value="1"/>
</dbReference>
<dbReference type="SUPFAM" id="SSF52540">
    <property type="entry name" value="P-loop containing nucleoside triphosphate hydrolases"/>
    <property type="match status" value="1"/>
</dbReference>
<evidence type="ECO:0008006" key="3">
    <source>
        <dbReference type="Google" id="ProtNLM"/>
    </source>
</evidence>
<organism evidence="1 2">
    <name type="scientific">Pseudomonas quercus</name>
    <dbReference type="NCBI Taxonomy" id="2722792"/>
    <lineage>
        <taxon>Bacteria</taxon>
        <taxon>Pseudomonadati</taxon>
        <taxon>Pseudomonadota</taxon>
        <taxon>Gammaproteobacteria</taxon>
        <taxon>Pseudomonadales</taxon>
        <taxon>Pseudomonadaceae</taxon>
        <taxon>Pseudomonas</taxon>
    </lineage>
</organism>
<gene>
    <name evidence="1" type="ORF">HBH25_04440</name>
</gene>
<comment type="caution">
    <text evidence="1">The sequence shown here is derived from an EMBL/GenBank/DDBJ whole genome shotgun (WGS) entry which is preliminary data.</text>
</comment>
<protein>
    <recommendedName>
        <fullName evidence="3">AAA domain-containing protein</fullName>
    </recommendedName>
</protein>
<evidence type="ECO:0000313" key="2">
    <source>
        <dbReference type="Proteomes" id="UP000746535"/>
    </source>
</evidence>
<reference evidence="1 2" key="1">
    <citation type="submission" date="2020-03" db="EMBL/GenBank/DDBJ databases">
        <authorList>
            <person name="Wang L."/>
            <person name="He N."/>
            <person name="Li Y."/>
            <person name="Fang Y."/>
            <person name="Zhang F."/>
        </authorList>
    </citation>
    <scope>NUCLEOTIDE SEQUENCE [LARGE SCALE GENOMIC DNA]</scope>
    <source>
        <strain evidence="2">hsmgli-8</strain>
    </source>
</reference>
<sequence>MHPEHFDLSSPLFLPVTDDTCASLLSDAAQAVLAGLSTPELAAVLALNHLPKATEPERTGDAVERVLEKLIAWSRDPRHANATLLSEALRLFDQPAFAHGLEVARHLKLRFLSAEDVAAQHYLLPSGEWDRAFRVHQHRRNRPFSEQMVSPRRRERWLTAAQDKLVRTFRANLDEDLHVQGYAGIGKSYLLAALAEHLKPENTLVLALTAEKLETLKQRMGYTGKRGIGFTFQSFAHRLTSPPKAAVSENPQRTLGLSSLAQALGIVGRGQFDAQGTLNVCLKVLELYCRSRDYTLSASHLPHFKQPLNKVEQQVLLEYASRLWAYLGANPGWYRQLDPVGLMLIKQASLAGSTVPGRYTHVLIDESQEVPAPLLQIIGRSRLALVTLGDEYQHAKGDIPNRGREVRRAEIIQSVRSGRTIERLVNPLISRHSNKGKAAFEGTLHSDVSVEHYPQGFVPPVGCRVLTASPWDTLKWVLELDRTGGVFSVPGRAAHQDVMRFMATAIALFNPTYYSAEQSAEGPHPAFSETPTWALVHDAHRFDHSFLWVEGQLEKGLRAADVTRLSSRLGHAGEGCTLMLAEAAGGMEFDQVLLTPELLTTERFKDPTEFDERICAVYIAISRARFRLFLPYDVVEWIEYHHQQAFREGVTGY</sequence>
<dbReference type="InterPro" id="IPR027417">
    <property type="entry name" value="P-loop_NTPase"/>
</dbReference>
<dbReference type="Proteomes" id="UP000746535">
    <property type="component" value="Unassembled WGS sequence"/>
</dbReference>
<name>A0ABX0Y9U7_9PSED</name>
<dbReference type="RefSeq" id="WP_168081938.1">
    <property type="nucleotide sequence ID" value="NZ_JAAVJI010000002.1"/>
</dbReference>
<evidence type="ECO:0000313" key="1">
    <source>
        <dbReference type="EMBL" id="NJP00106.1"/>
    </source>
</evidence>
<proteinExistence type="predicted"/>
<dbReference type="EMBL" id="JAAVJI010000002">
    <property type="protein sequence ID" value="NJP00106.1"/>
    <property type="molecule type" value="Genomic_DNA"/>
</dbReference>
<accession>A0ABX0Y9U7</accession>